<dbReference type="SUPFAM" id="SSF101386">
    <property type="entry name" value="all-alpha NTP pyrophosphatases"/>
    <property type="match status" value="1"/>
</dbReference>
<dbReference type="Gene3D" id="1.10.287.1080">
    <property type="entry name" value="MazG-like"/>
    <property type="match status" value="1"/>
</dbReference>
<proteinExistence type="predicted"/>
<evidence type="ECO:0000256" key="1">
    <source>
        <dbReference type="SAM" id="MobiDB-lite"/>
    </source>
</evidence>
<keyword evidence="2" id="KW-0812">Transmembrane</keyword>
<name>A0A5C4LN53_9HYPH</name>
<dbReference type="InterPro" id="IPR039440">
    <property type="entry name" value="DUF3850"/>
</dbReference>
<gene>
    <name evidence="4" type="ORF">FF100_04635</name>
</gene>
<dbReference type="Proteomes" id="UP000305267">
    <property type="component" value="Unassembled WGS sequence"/>
</dbReference>
<comment type="caution">
    <text evidence="4">The sequence shown here is derived from an EMBL/GenBank/DDBJ whole genome shotgun (WGS) entry which is preliminary data.</text>
</comment>
<dbReference type="Gene3D" id="2.30.130.30">
    <property type="entry name" value="Hypothetical protein"/>
    <property type="match status" value="1"/>
</dbReference>
<dbReference type="RefSeq" id="WP_139034410.1">
    <property type="nucleotide sequence ID" value="NZ_VDDA01000002.1"/>
</dbReference>
<dbReference type="CDD" id="cd11523">
    <property type="entry name" value="NTP-PPase"/>
    <property type="match status" value="1"/>
</dbReference>
<accession>A0A5C4LN53</accession>
<dbReference type="EMBL" id="VDDA01000002">
    <property type="protein sequence ID" value="TNC14869.1"/>
    <property type="molecule type" value="Genomic_DNA"/>
</dbReference>
<evidence type="ECO:0000313" key="5">
    <source>
        <dbReference type="Proteomes" id="UP000305267"/>
    </source>
</evidence>
<evidence type="ECO:0000259" key="3">
    <source>
        <dbReference type="Pfam" id="PF12961"/>
    </source>
</evidence>
<keyword evidence="2" id="KW-1133">Transmembrane helix</keyword>
<feature type="domain" description="DUF3850" evidence="3">
    <location>
        <begin position="74"/>
        <end position="149"/>
    </location>
</feature>
<dbReference type="AlphaFoldDB" id="A0A5C4LN53"/>
<feature type="region of interest" description="Disordered" evidence="1">
    <location>
        <begin position="211"/>
        <end position="233"/>
    </location>
</feature>
<dbReference type="Pfam" id="PF12961">
    <property type="entry name" value="DUF3850"/>
    <property type="match status" value="1"/>
</dbReference>
<evidence type="ECO:0000313" key="4">
    <source>
        <dbReference type="EMBL" id="TNC14869.1"/>
    </source>
</evidence>
<sequence>MIDLISRQAALEAIQKLRHAAACNFSPDHSGALGIARTDSFYAAYQAVKELPTDTAGMAQDAPPSLIEGEKIDHEFKSHPDVFWPVARGEKTFEFRKDDRGGYHVGQTVRLRCYDPARGYLPAPALDRRITNILKPGEFGLQDGYCILSLAPIAVGEALSPPTQTEIQVAREAAEALFYLTPHAATADAASVMLNAGKMRQASAAIFKHIRDLHTPSRQEEGSRTEGRRPDGHGLTLRALHAANIARQAEWCPDQVPDLSFRGNELGGECGEAQNVIKKLERERQGWRGSRATLDDLAQELADVVICADLCAITAGIDLDAAVVAKFNATSEKQGLATMLPRPEAASPVAEGQAPGGWQSLETAPMDTEVEVRTGFMTFRAKLVPEAGMTENEHVCDQWQATREGEHPPCWSEGACWSSNVDHCPSMQPEAWRPLSLSLPPRRRAGARMRDLDDFLFIAGIAGAVLILASLDNSLIFWVGVAQLSIGAVGLMILRAWQDYRRRIALAREENDR</sequence>
<feature type="transmembrane region" description="Helical" evidence="2">
    <location>
        <begin position="452"/>
        <end position="469"/>
    </location>
</feature>
<keyword evidence="2" id="KW-0472">Membrane</keyword>
<feature type="compositionally biased region" description="Basic and acidic residues" evidence="1">
    <location>
        <begin position="211"/>
        <end position="232"/>
    </location>
</feature>
<feature type="transmembrane region" description="Helical" evidence="2">
    <location>
        <begin position="475"/>
        <end position="494"/>
    </location>
</feature>
<reference evidence="4 5" key="1">
    <citation type="submission" date="2019-06" db="EMBL/GenBank/DDBJ databases">
        <title>Genome of Methylobacterium sp. 17Sr1-39.</title>
        <authorList>
            <person name="Seo T."/>
        </authorList>
    </citation>
    <scope>NUCLEOTIDE SEQUENCE [LARGE SCALE GENOMIC DNA]</scope>
    <source>
        <strain evidence="4 5">17Sr1-39</strain>
    </source>
</reference>
<protein>
    <submittedName>
        <fullName evidence="4">DUF3850 domain-containing protein</fullName>
    </submittedName>
</protein>
<keyword evidence="5" id="KW-1185">Reference proteome</keyword>
<evidence type="ECO:0000256" key="2">
    <source>
        <dbReference type="SAM" id="Phobius"/>
    </source>
</evidence>
<organism evidence="4 5">
    <name type="scientific">Methylobacterium terricola</name>
    <dbReference type="NCBI Taxonomy" id="2583531"/>
    <lineage>
        <taxon>Bacteria</taxon>
        <taxon>Pseudomonadati</taxon>
        <taxon>Pseudomonadota</taxon>
        <taxon>Alphaproteobacteria</taxon>
        <taxon>Hyphomicrobiales</taxon>
        <taxon>Methylobacteriaceae</taxon>
        <taxon>Methylobacterium</taxon>
    </lineage>
</organism>
<dbReference type="OrthoDB" id="954467at2"/>